<feature type="compositionally biased region" description="Pro residues" evidence="1">
    <location>
        <begin position="298"/>
        <end position="309"/>
    </location>
</feature>
<sequence length="309" mass="35137">MGYRPPIRVHARYCSVPLSTARYRSVLLGTTRYNNARYRSVNARYRSVNARYRSVLLGTTRYNNAQYRSVHAWYCSVHARYCSVHARYHSVPLGIARRVGIRVRVIYVLLNFLLEAFTSWALAASKDLGEINPTLELRINCILRIVHMQGMYANVGVVMSYEGYRKGSIEKVKNIMHTNNPRYVSPPDWLKYCTSDKQKINPNGRGVGLFVLLNNKDKHILKRLGSFHVHLIAKKISKKKRAIVARAVTHVTLNPTARRTAVGQTRSFPSPNHKPLLSPAAGNSPASPPARRRCRLLRPPPPPPPHLHH</sequence>
<organism evidence="2 3">
    <name type="scientific">Dendrobium chrysotoxum</name>
    <name type="common">Orchid</name>
    <dbReference type="NCBI Taxonomy" id="161865"/>
    <lineage>
        <taxon>Eukaryota</taxon>
        <taxon>Viridiplantae</taxon>
        <taxon>Streptophyta</taxon>
        <taxon>Embryophyta</taxon>
        <taxon>Tracheophyta</taxon>
        <taxon>Spermatophyta</taxon>
        <taxon>Magnoliopsida</taxon>
        <taxon>Liliopsida</taxon>
        <taxon>Asparagales</taxon>
        <taxon>Orchidaceae</taxon>
        <taxon>Epidendroideae</taxon>
        <taxon>Malaxideae</taxon>
        <taxon>Dendrobiinae</taxon>
        <taxon>Dendrobium</taxon>
    </lineage>
</organism>
<dbReference type="EMBL" id="JAGFBR010000019">
    <property type="protein sequence ID" value="KAH0448591.1"/>
    <property type="molecule type" value="Genomic_DNA"/>
</dbReference>
<dbReference type="Proteomes" id="UP000775213">
    <property type="component" value="Unassembled WGS sequence"/>
</dbReference>
<evidence type="ECO:0000313" key="3">
    <source>
        <dbReference type="Proteomes" id="UP000775213"/>
    </source>
</evidence>
<comment type="caution">
    <text evidence="2">The sequence shown here is derived from an EMBL/GenBank/DDBJ whole genome shotgun (WGS) entry which is preliminary data.</text>
</comment>
<accession>A0AAV7FWZ5</accession>
<feature type="compositionally biased region" description="Low complexity" evidence="1">
    <location>
        <begin position="275"/>
        <end position="285"/>
    </location>
</feature>
<keyword evidence="3" id="KW-1185">Reference proteome</keyword>
<evidence type="ECO:0000313" key="2">
    <source>
        <dbReference type="EMBL" id="KAH0448591.1"/>
    </source>
</evidence>
<protein>
    <submittedName>
        <fullName evidence="2">Uncharacterized protein</fullName>
    </submittedName>
</protein>
<name>A0AAV7FWZ5_DENCH</name>
<reference evidence="2 3" key="1">
    <citation type="journal article" date="2021" name="Hortic Res">
        <title>Chromosome-scale assembly of the Dendrobium chrysotoxum genome enhances the understanding of orchid evolution.</title>
        <authorList>
            <person name="Zhang Y."/>
            <person name="Zhang G.Q."/>
            <person name="Zhang D."/>
            <person name="Liu X.D."/>
            <person name="Xu X.Y."/>
            <person name="Sun W.H."/>
            <person name="Yu X."/>
            <person name="Zhu X."/>
            <person name="Wang Z.W."/>
            <person name="Zhao X."/>
            <person name="Zhong W.Y."/>
            <person name="Chen H."/>
            <person name="Yin W.L."/>
            <person name="Huang T."/>
            <person name="Niu S.C."/>
            <person name="Liu Z.J."/>
        </authorList>
    </citation>
    <scope>NUCLEOTIDE SEQUENCE [LARGE SCALE GENOMIC DNA]</scope>
    <source>
        <strain evidence="2">Lindl</strain>
    </source>
</reference>
<dbReference type="AlphaFoldDB" id="A0AAV7FWZ5"/>
<evidence type="ECO:0000256" key="1">
    <source>
        <dbReference type="SAM" id="MobiDB-lite"/>
    </source>
</evidence>
<gene>
    <name evidence="2" type="ORF">IEQ34_022391</name>
</gene>
<feature type="region of interest" description="Disordered" evidence="1">
    <location>
        <begin position="256"/>
        <end position="309"/>
    </location>
</feature>
<proteinExistence type="predicted"/>
<feature type="compositionally biased region" description="Polar residues" evidence="1">
    <location>
        <begin position="256"/>
        <end position="270"/>
    </location>
</feature>